<comment type="caution">
    <text evidence="1">The sequence shown here is derived from an EMBL/GenBank/DDBJ whole genome shotgun (WGS) entry which is preliminary data.</text>
</comment>
<proteinExistence type="predicted"/>
<protein>
    <submittedName>
        <fullName evidence="1">Uncharacterized protein</fullName>
    </submittedName>
</protein>
<feature type="non-terminal residue" evidence="1">
    <location>
        <position position="252"/>
    </location>
</feature>
<dbReference type="Gene3D" id="1.25.40.10">
    <property type="entry name" value="Tetratricopeptide repeat domain"/>
    <property type="match status" value="2"/>
</dbReference>
<dbReference type="EMBL" id="BARS01041658">
    <property type="protein sequence ID" value="GAG34631.1"/>
    <property type="molecule type" value="Genomic_DNA"/>
</dbReference>
<feature type="non-terminal residue" evidence="1">
    <location>
        <position position="1"/>
    </location>
</feature>
<evidence type="ECO:0000313" key="1">
    <source>
        <dbReference type="EMBL" id="GAG34631.1"/>
    </source>
</evidence>
<organism evidence="1">
    <name type="scientific">marine sediment metagenome</name>
    <dbReference type="NCBI Taxonomy" id="412755"/>
    <lineage>
        <taxon>unclassified sequences</taxon>
        <taxon>metagenomes</taxon>
        <taxon>ecological metagenomes</taxon>
    </lineage>
</organism>
<gene>
    <name evidence="1" type="ORF">S01H1_63320</name>
</gene>
<dbReference type="SUPFAM" id="SSF48452">
    <property type="entry name" value="TPR-like"/>
    <property type="match status" value="1"/>
</dbReference>
<sequence length="252" mass="29644">VYQAMGLYDKAHEVLDRYLQIYPDDHRFHHKHALVYLYEGKYDLALARLDKTLSLNQDFETGYNIYKGIIFLLSGELIEAEQEFKNLPEPDGTRRQLLTALTLLKGQYKETERLLKEEPVMFQALEAFYLRNGRPEEALNEFEIRMTNRSDNNSSYVQTLDLHFKGMAYLFMNSINDALGTAEELKELIKNSVFKKNIRFYYHLKGMIELEKKKYSRAVKFLTKARDMLYSPSEGSPEYHAFFAFSLGQAYY</sequence>
<reference evidence="1" key="1">
    <citation type="journal article" date="2014" name="Front. Microbiol.">
        <title>High frequency of phylogenetically diverse reductive dehalogenase-homologous genes in deep subseafloor sedimentary metagenomes.</title>
        <authorList>
            <person name="Kawai M."/>
            <person name="Futagami T."/>
            <person name="Toyoda A."/>
            <person name="Takaki Y."/>
            <person name="Nishi S."/>
            <person name="Hori S."/>
            <person name="Arai W."/>
            <person name="Tsubouchi T."/>
            <person name="Morono Y."/>
            <person name="Uchiyama I."/>
            <person name="Ito T."/>
            <person name="Fujiyama A."/>
            <person name="Inagaki F."/>
            <person name="Takami H."/>
        </authorList>
    </citation>
    <scope>NUCLEOTIDE SEQUENCE</scope>
    <source>
        <strain evidence="1">Expedition CK06-06</strain>
    </source>
</reference>
<dbReference type="InterPro" id="IPR011990">
    <property type="entry name" value="TPR-like_helical_dom_sf"/>
</dbReference>
<dbReference type="AlphaFoldDB" id="X0YCR4"/>
<accession>X0YCR4</accession>
<name>X0YCR4_9ZZZZ</name>